<evidence type="ECO:0000256" key="9">
    <source>
        <dbReference type="RuleBase" id="RU004395"/>
    </source>
</evidence>
<dbReference type="Pfam" id="PF02542">
    <property type="entry name" value="YgbB"/>
    <property type="match status" value="1"/>
</dbReference>
<gene>
    <name evidence="8" type="primary">ispF</name>
    <name evidence="11" type="ORF">SAMN03080606_03882</name>
</gene>
<keyword evidence="7 8" id="KW-0456">Lyase</keyword>
<evidence type="ECO:0000256" key="8">
    <source>
        <dbReference type="HAMAP-Rule" id="MF_00107"/>
    </source>
</evidence>
<dbReference type="InterPro" id="IPR036571">
    <property type="entry name" value="MECDP_synthase_sf"/>
</dbReference>
<dbReference type="OrthoDB" id="9804336at2"/>
<dbReference type="InterPro" id="IPR003526">
    <property type="entry name" value="MECDP_synthase"/>
</dbReference>
<dbReference type="HAMAP" id="MF_00107">
    <property type="entry name" value="IspF"/>
    <property type="match status" value="1"/>
</dbReference>
<dbReference type="Gene3D" id="3.30.1330.50">
    <property type="entry name" value="2-C-methyl-D-erythritol 2,4-cyclodiphosphate synthase"/>
    <property type="match status" value="1"/>
</dbReference>
<evidence type="ECO:0000256" key="3">
    <source>
        <dbReference type="ARBA" id="ARBA00008480"/>
    </source>
</evidence>
<organism evidence="11 12">
    <name type="scientific">Alkaliphilus peptidifermentans DSM 18978</name>
    <dbReference type="NCBI Taxonomy" id="1120976"/>
    <lineage>
        <taxon>Bacteria</taxon>
        <taxon>Bacillati</taxon>
        <taxon>Bacillota</taxon>
        <taxon>Clostridia</taxon>
        <taxon>Peptostreptococcales</taxon>
        <taxon>Natronincolaceae</taxon>
        <taxon>Alkaliphilus</taxon>
    </lineage>
</organism>
<feature type="binding site" evidence="8">
    <location>
        <position position="9"/>
    </location>
    <ligand>
        <name>a divalent metal cation</name>
        <dbReference type="ChEBI" id="CHEBI:60240"/>
    </ligand>
</feature>
<feature type="binding site" evidence="8">
    <location>
        <begin position="9"/>
        <end position="11"/>
    </location>
    <ligand>
        <name>4-CDP-2-C-methyl-D-erythritol 2-phosphate</name>
        <dbReference type="ChEBI" id="CHEBI:57919"/>
    </ligand>
</feature>
<evidence type="ECO:0000256" key="4">
    <source>
        <dbReference type="ARBA" id="ARBA00012579"/>
    </source>
</evidence>
<feature type="binding site" evidence="8">
    <location>
        <position position="140"/>
    </location>
    <ligand>
        <name>4-CDP-2-C-methyl-D-erythritol 2-phosphate</name>
        <dbReference type="ChEBI" id="CHEBI:57919"/>
    </ligand>
</feature>
<dbReference type="PANTHER" id="PTHR43181:SF1">
    <property type="entry name" value="2-C-METHYL-D-ERYTHRITOL 2,4-CYCLODIPHOSPHATE SYNTHASE, CHLOROPLASTIC"/>
    <property type="match status" value="1"/>
</dbReference>
<protein>
    <recommendedName>
        <fullName evidence="4 8">2-C-methyl-D-erythritol 2,4-cyclodiphosphate synthase</fullName>
        <shortName evidence="8">MECDP-synthase</shortName>
        <shortName evidence="8">MECPP-synthase</shortName>
        <shortName evidence="8">MECPS</shortName>
        <ecNumber evidence="4 8">4.6.1.12</ecNumber>
    </recommendedName>
</protein>
<evidence type="ECO:0000256" key="7">
    <source>
        <dbReference type="ARBA" id="ARBA00023239"/>
    </source>
</evidence>
<comment type="similarity">
    <text evidence="3 8 9">Belongs to the IspF family.</text>
</comment>
<dbReference type="GO" id="GO:0046872">
    <property type="term" value="F:metal ion binding"/>
    <property type="evidence" value="ECO:0007669"/>
    <property type="project" value="UniProtKB-KW"/>
</dbReference>
<comment type="subunit">
    <text evidence="8">Homotrimer.</text>
</comment>
<comment type="catalytic activity">
    <reaction evidence="1 8 9">
        <text>4-CDP-2-C-methyl-D-erythritol 2-phosphate = 2-C-methyl-D-erythritol 2,4-cyclic diphosphate + CMP</text>
        <dbReference type="Rhea" id="RHEA:23864"/>
        <dbReference type="ChEBI" id="CHEBI:57919"/>
        <dbReference type="ChEBI" id="CHEBI:58483"/>
        <dbReference type="ChEBI" id="CHEBI:60377"/>
        <dbReference type="EC" id="4.6.1.12"/>
    </reaction>
</comment>
<proteinExistence type="inferred from homology"/>
<dbReference type="EC" id="4.6.1.12" evidence="4 8"/>
<feature type="binding site" evidence="8">
    <location>
        <begin position="101"/>
        <end position="107"/>
    </location>
    <ligand>
        <name>4-CDP-2-C-methyl-D-erythritol 2-phosphate</name>
        <dbReference type="ChEBI" id="CHEBI:57919"/>
    </ligand>
</feature>
<feature type="domain" description="2-C-methyl-D-erythritol 2,4-cyclodiphosphate synthase" evidence="10">
    <location>
        <begin position="2"/>
        <end position="154"/>
    </location>
</feature>
<dbReference type="AlphaFoldDB" id="A0A1G5KY42"/>
<evidence type="ECO:0000256" key="1">
    <source>
        <dbReference type="ARBA" id="ARBA00000200"/>
    </source>
</evidence>
<dbReference type="GO" id="GO:0016114">
    <property type="term" value="P:terpenoid biosynthetic process"/>
    <property type="evidence" value="ECO:0007669"/>
    <property type="project" value="InterPro"/>
</dbReference>
<dbReference type="GO" id="GO:0019288">
    <property type="term" value="P:isopentenyl diphosphate biosynthetic process, methylerythritol 4-phosphate pathway"/>
    <property type="evidence" value="ECO:0007669"/>
    <property type="project" value="UniProtKB-UniRule"/>
</dbReference>
<dbReference type="FunFam" id="3.30.1330.50:FF:000001">
    <property type="entry name" value="2-C-methyl-D-erythritol 2,4-cyclodiphosphate synthase"/>
    <property type="match status" value="1"/>
</dbReference>
<feature type="binding site" evidence="8">
    <location>
        <begin position="35"/>
        <end position="36"/>
    </location>
    <ligand>
        <name>4-CDP-2-C-methyl-D-erythritol 2-phosphate</name>
        <dbReference type="ChEBI" id="CHEBI:57919"/>
    </ligand>
</feature>
<dbReference type="RefSeq" id="WP_091546991.1">
    <property type="nucleotide sequence ID" value="NZ_FMUS01000034.1"/>
</dbReference>
<dbReference type="EMBL" id="FMUS01000034">
    <property type="protein sequence ID" value="SCZ05603.1"/>
    <property type="molecule type" value="Genomic_DNA"/>
</dbReference>
<evidence type="ECO:0000313" key="11">
    <source>
        <dbReference type="EMBL" id="SCZ05603.1"/>
    </source>
</evidence>
<dbReference type="NCBIfam" id="TIGR00151">
    <property type="entry name" value="ispF"/>
    <property type="match status" value="1"/>
</dbReference>
<reference evidence="11 12" key="1">
    <citation type="submission" date="2016-10" db="EMBL/GenBank/DDBJ databases">
        <authorList>
            <person name="de Groot N.N."/>
        </authorList>
    </citation>
    <scope>NUCLEOTIDE SEQUENCE [LARGE SCALE GENOMIC DNA]</scope>
    <source>
        <strain evidence="11 12">DSM 18978</strain>
    </source>
</reference>
<evidence type="ECO:0000256" key="5">
    <source>
        <dbReference type="ARBA" id="ARBA00022723"/>
    </source>
</evidence>
<dbReference type="PROSITE" id="PS01350">
    <property type="entry name" value="ISPF"/>
    <property type="match status" value="1"/>
</dbReference>
<dbReference type="GO" id="GO:0008685">
    <property type="term" value="F:2-C-methyl-D-erythritol 2,4-cyclodiphosphate synthase activity"/>
    <property type="evidence" value="ECO:0007669"/>
    <property type="project" value="UniProtKB-UniRule"/>
</dbReference>
<feature type="binding site" evidence="8">
    <location>
        <position position="43"/>
    </location>
    <ligand>
        <name>a divalent metal cation</name>
        <dbReference type="ChEBI" id="CHEBI:60240"/>
    </ligand>
</feature>
<comment type="pathway">
    <text evidence="2 8">Isoprenoid biosynthesis; isopentenyl diphosphate biosynthesis via DXP pathway; isopentenyl diphosphate from 1-deoxy-D-xylulose 5-phosphate: step 4/6.</text>
</comment>
<dbReference type="InterPro" id="IPR020555">
    <property type="entry name" value="MECDP_synthase_CS"/>
</dbReference>
<dbReference type="STRING" id="1120976.SAMN03080606_03882"/>
<evidence type="ECO:0000313" key="12">
    <source>
        <dbReference type="Proteomes" id="UP000198636"/>
    </source>
</evidence>
<keyword evidence="6 8" id="KW-0414">Isoprene biosynthesis</keyword>
<evidence type="ECO:0000256" key="6">
    <source>
        <dbReference type="ARBA" id="ARBA00023229"/>
    </source>
</evidence>
<evidence type="ECO:0000259" key="10">
    <source>
        <dbReference type="Pfam" id="PF02542"/>
    </source>
</evidence>
<feature type="binding site" evidence="8">
    <location>
        <position position="143"/>
    </location>
    <ligand>
        <name>4-CDP-2-C-methyl-D-erythritol 2-phosphate</name>
        <dbReference type="ChEBI" id="CHEBI:57919"/>
    </ligand>
</feature>
<dbReference type="CDD" id="cd00554">
    <property type="entry name" value="MECDP_synthase"/>
    <property type="match status" value="1"/>
</dbReference>
<comment type="function">
    <text evidence="8">Involved in the biosynthesis of isopentenyl diphosphate (IPP) and dimethylallyl diphosphate (DMAPP), two major building blocks of isoprenoid compounds. Catalyzes the conversion of 4-diphosphocytidyl-2-C-methyl-D-erythritol 2-phosphate (CDP-ME2P) to 2-C-methyl-D-erythritol 2,4-cyclodiphosphate (ME-CPP) with a corresponding release of cytidine 5-monophosphate (CMP).</text>
</comment>
<accession>A0A1G5KY42</accession>
<sequence>MFRVGLGYDVHRLVEGRKLILGGVEIPYDKGLLGHSDADVLLHAIKDSLLGAAALGDIGKHFPDSDEEYRGADSMMLLAEVYRLLADQNYVVNNVDATIIAEKPKMAPYIKEMRINIATTLHLQVEQVNVKATTTEGLGFAGKGEGIAAQAISSIIYKTNLEGR</sequence>
<feature type="binding site" evidence="8">
    <location>
        <position position="11"/>
    </location>
    <ligand>
        <name>a divalent metal cation</name>
        <dbReference type="ChEBI" id="CHEBI:60240"/>
    </ligand>
</feature>
<evidence type="ECO:0000256" key="2">
    <source>
        <dbReference type="ARBA" id="ARBA00004709"/>
    </source>
</evidence>
<keyword evidence="12" id="KW-1185">Reference proteome</keyword>
<keyword evidence="5 8" id="KW-0479">Metal-binding</keyword>
<dbReference type="Proteomes" id="UP000198636">
    <property type="component" value="Unassembled WGS sequence"/>
</dbReference>
<feature type="binding site" evidence="8">
    <location>
        <begin position="57"/>
        <end position="59"/>
    </location>
    <ligand>
        <name>4-CDP-2-C-methyl-D-erythritol 2-phosphate</name>
        <dbReference type="ChEBI" id="CHEBI:57919"/>
    </ligand>
</feature>
<feature type="site" description="Transition state stabilizer" evidence="8">
    <location>
        <position position="35"/>
    </location>
</feature>
<dbReference type="SUPFAM" id="SSF69765">
    <property type="entry name" value="IpsF-like"/>
    <property type="match status" value="1"/>
</dbReference>
<feature type="binding site" evidence="8">
    <location>
        <begin position="133"/>
        <end position="136"/>
    </location>
    <ligand>
        <name>4-CDP-2-C-methyl-D-erythritol 2-phosphate</name>
        <dbReference type="ChEBI" id="CHEBI:57919"/>
    </ligand>
</feature>
<name>A0A1G5KY42_9FIRM</name>
<feature type="binding site" evidence="8">
    <location>
        <begin position="62"/>
        <end position="66"/>
    </location>
    <ligand>
        <name>4-CDP-2-C-methyl-D-erythritol 2-phosphate</name>
        <dbReference type="ChEBI" id="CHEBI:57919"/>
    </ligand>
</feature>
<feature type="site" description="Transition state stabilizer" evidence="8">
    <location>
        <position position="134"/>
    </location>
</feature>
<comment type="cofactor">
    <cofactor evidence="8">
        <name>a divalent metal cation</name>
        <dbReference type="ChEBI" id="CHEBI:60240"/>
    </cofactor>
    <text evidence="8">Binds 1 divalent metal cation per subunit.</text>
</comment>
<dbReference type="UniPathway" id="UPA00056">
    <property type="reaction ID" value="UER00095"/>
</dbReference>
<dbReference type="PANTHER" id="PTHR43181">
    <property type="entry name" value="2-C-METHYL-D-ERYTHRITOL 2,4-CYCLODIPHOSPHATE SYNTHASE, CHLOROPLASTIC"/>
    <property type="match status" value="1"/>
</dbReference>